<proteinExistence type="predicted"/>
<sequence length="100" mass="11662">MSKSKRILELMLTANRNQPGEKLELSKECVQQCESEIWTSPELKTRNDGTGWLECSIPNTDLDYFTEFFIGMGRKATVKRPHELLDPLRKRLTELSDVYR</sequence>
<feature type="domain" description="WCX" evidence="1">
    <location>
        <begin position="23"/>
        <end position="95"/>
    </location>
</feature>
<evidence type="ECO:0000259" key="1">
    <source>
        <dbReference type="Pfam" id="PF25583"/>
    </source>
</evidence>
<dbReference type="EMBL" id="JAUHLN010000003">
    <property type="protein sequence ID" value="MDN4074474.1"/>
    <property type="molecule type" value="Genomic_DNA"/>
</dbReference>
<organism evidence="2 3">
    <name type="scientific">Fictibacillus terranigra</name>
    <dbReference type="NCBI Taxonomy" id="3058424"/>
    <lineage>
        <taxon>Bacteria</taxon>
        <taxon>Bacillati</taxon>
        <taxon>Bacillota</taxon>
        <taxon>Bacilli</taxon>
        <taxon>Bacillales</taxon>
        <taxon>Fictibacillaceae</taxon>
        <taxon>Fictibacillus</taxon>
    </lineage>
</organism>
<dbReference type="RefSeq" id="WP_290400601.1">
    <property type="nucleotide sequence ID" value="NZ_JAUHLN010000003.1"/>
</dbReference>
<dbReference type="Proteomes" id="UP001168694">
    <property type="component" value="Unassembled WGS sequence"/>
</dbReference>
<protein>
    <recommendedName>
        <fullName evidence="1">WCX domain-containing protein</fullName>
    </recommendedName>
</protein>
<dbReference type="Pfam" id="PF25583">
    <property type="entry name" value="WCX"/>
    <property type="match status" value="1"/>
</dbReference>
<name>A0ABT8E9A2_9BACL</name>
<keyword evidence="3" id="KW-1185">Reference proteome</keyword>
<comment type="caution">
    <text evidence="2">The sequence shown here is derived from an EMBL/GenBank/DDBJ whole genome shotgun (WGS) entry which is preliminary data.</text>
</comment>
<gene>
    <name evidence="2" type="ORF">QYF49_15945</name>
</gene>
<evidence type="ECO:0000313" key="2">
    <source>
        <dbReference type="EMBL" id="MDN4074474.1"/>
    </source>
</evidence>
<evidence type="ECO:0000313" key="3">
    <source>
        <dbReference type="Proteomes" id="UP001168694"/>
    </source>
</evidence>
<accession>A0ABT8E9A2</accession>
<reference evidence="2" key="1">
    <citation type="submission" date="2023-06" db="EMBL/GenBank/DDBJ databases">
        <title>Draft Genome Sequences of Representative Paenibacillus Polymyxa, Bacillus cereus, Fictibacillus sp., and Brevibacillus agri Strains Isolated from Amazonian Dark Earth.</title>
        <authorList>
            <person name="Pellegrinetti T.A."/>
            <person name="Cunha I.C.M."/>
            <person name="Chaves M.G."/>
            <person name="Freitas A.S."/>
            <person name="Silva A.V.R."/>
            <person name="Tsai S.M."/>
            <person name="Mendes L.W."/>
        </authorList>
    </citation>
    <scope>NUCLEOTIDE SEQUENCE</scope>
    <source>
        <strain evidence="2">CENA-BCM004</strain>
    </source>
</reference>
<dbReference type="InterPro" id="IPR057727">
    <property type="entry name" value="WCX_dom"/>
</dbReference>